<feature type="compositionally biased region" description="Basic and acidic residues" evidence="1">
    <location>
        <begin position="13"/>
        <end position="23"/>
    </location>
</feature>
<evidence type="ECO:0000256" key="1">
    <source>
        <dbReference type="SAM" id="MobiDB-lite"/>
    </source>
</evidence>
<dbReference type="AlphaFoldDB" id="A0A2P2Q9D5"/>
<accession>A0A2P2Q9D5</accession>
<evidence type="ECO:0000313" key="2">
    <source>
        <dbReference type="EMBL" id="MBX63618.1"/>
    </source>
</evidence>
<dbReference type="EMBL" id="GGEC01083134">
    <property type="protein sequence ID" value="MBX63618.1"/>
    <property type="molecule type" value="Transcribed_RNA"/>
</dbReference>
<organism evidence="2">
    <name type="scientific">Rhizophora mucronata</name>
    <name type="common">Asiatic mangrove</name>
    <dbReference type="NCBI Taxonomy" id="61149"/>
    <lineage>
        <taxon>Eukaryota</taxon>
        <taxon>Viridiplantae</taxon>
        <taxon>Streptophyta</taxon>
        <taxon>Embryophyta</taxon>
        <taxon>Tracheophyta</taxon>
        <taxon>Spermatophyta</taxon>
        <taxon>Magnoliopsida</taxon>
        <taxon>eudicotyledons</taxon>
        <taxon>Gunneridae</taxon>
        <taxon>Pentapetalae</taxon>
        <taxon>rosids</taxon>
        <taxon>fabids</taxon>
        <taxon>Malpighiales</taxon>
        <taxon>Rhizophoraceae</taxon>
        <taxon>Rhizophora</taxon>
    </lineage>
</organism>
<proteinExistence type="predicted"/>
<feature type="region of interest" description="Disordered" evidence="1">
    <location>
        <begin position="1"/>
        <end position="29"/>
    </location>
</feature>
<name>A0A2P2Q9D5_RHIMU</name>
<protein>
    <submittedName>
        <fullName evidence="2">Uncharacterized protein</fullName>
    </submittedName>
</protein>
<reference evidence="2" key="1">
    <citation type="submission" date="2018-02" db="EMBL/GenBank/DDBJ databases">
        <title>Rhizophora mucronata_Transcriptome.</title>
        <authorList>
            <person name="Meera S.P."/>
            <person name="Sreeshan A."/>
            <person name="Augustine A."/>
        </authorList>
    </citation>
    <scope>NUCLEOTIDE SEQUENCE</scope>
    <source>
        <tissue evidence="2">Leaf</tissue>
    </source>
</reference>
<sequence>MEGSHIKPSANNELHRCAEDPPKKHPNGKHIVNFVFQPVTIRMEHGKHH</sequence>